<accession>A0A7U2MH87</accession>
<dbReference type="Proteomes" id="UP000596276">
    <property type="component" value="Chromosome 5"/>
</dbReference>
<dbReference type="VEuPathDB" id="FungiDB:F9C07_6688"/>
<keyword evidence="2" id="KW-1185">Reference proteome</keyword>
<gene>
    <name evidence="1" type="ORF">F9C07_6688</name>
</gene>
<evidence type="ECO:0000313" key="1">
    <source>
        <dbReference type="EMBL" id="QRD83702.1"/>
    </source>
</evidence>
<reference evidence="2" key="1">
    <citation type="journal article" date="2021" name="G3 (Bethesda)">
        <title>Chromosome assembled and annotated genome sequence of Aspergillus flavus NRRL 3357.</title>
        <authorList>
            <person name="Skerker J.M."/>
            <person name="Pianalto K.M."/>
            <person name="Mondo S.J."/>
            <person name="Yang K."/>
            <person name="Arkin A.P."/>
            <person name="Keller N.P."/>
            <person name="Grigoriev I.V."/>
            <person name="Louise Glass N.L."/>
        </authorList>
    </citation>
    <scope>NUCLEOTIDE SEQUENCE [LARGE SCALE GENOMIC DNA]</scope>
    <source>
        <strain evidence="2">ATCC 200026 / FGSC A1120 / IAM 13836 / NRRL 3357 / JCM 12722 / SRRC 167</strain>
    </source>
</reference>
<name>A0A7U2MH87_ASPFN</name>
<sequence length="57" mass="6583">MISNIALQSNWMSYGRLHIVYYVQSASDRVDLADYPTAQIQSVHRMKNVSDYLTLMS</sequence>
<proteinExistence type="predicted"/>
<dbReference type="AlphaFoldDB" id="A0A7U2MH87"/>
<evidence type="ECO:0000313" key="2">
    <source>
        <dbReference type="Proteomes" id="UP000596276"/>
    </source>
</evidence>
<organism evidence="1 2">
    <name type="scientific">Aspergillus flavus (strain ATCC 200026 / FGSC A1120 / IAM 13836 / NRRL 3357 / JCM 12722 / SRRC 167)</name>
    <dbReference type="NCBI Taxonomy" id="332952"/>
    <lineage>
        <taxon>Eukaryota</taxon>
        <taxon>Fungi</taxon>
        <taxon>Dikarya</taxon>
        <taxon>Ascomycota</taxon>
        <taxon>Pezizomycotina</taxon>
        <taxon>Eurotiomycetes</taxon>
        <taxon>Eurotiomycetidae</taxon>
        <taxon>Eurotiales</taxon>
        <taxon>Aspergillaceae</taxon>
        <taxon>Aspergillus</taxon>
        <taxon>Aspergillus subgen. Circumdati</taxon>
    </lineage>
</organism>
<protein>
    <submittedName>
        <fullName evidence="1">Uncharacterized protein</fullName>
    </submittedName>
</protein>
<dbReference type="EMBL" id="CP044621">
    <property type="protein sequence ID" value="QRD83702.1"/>
    <property type="molecule type" value="Genomic_DNA"/>
</dbReference>